<accession>A0A5A8BY76</accession>
<reference evidence="2 3" key="1">
    <citation type="submission" date="2019-07" db="EMBL/GenBank/DDBJ databases">
        <title>Genomes of Cafeteria roenbergensis.</title>
        <authorList>
            <person name="Fischer M.G."/>
            <person name="Hackl T."/>
            <person name="Roman M."/>
        </authorList>
    </citation>
    <scope>NUCLEOTIDE SEQUENCE [LARGE SCALE GENOMIC DNA]</scope>
    <source>
        <strain evidence="2 3">Cflag</strain>
    </source>
</reference>
<dbReference type="InterPro" id="IPR027417">
    <property type="entry name" value="P-loop_NTPase"/>
</dbReference>
<sequence>MKTVKARAKELLLEAEKQAEKQAEKEKREAEEKAEKEKREAEEQAAKEKREAEEKAEKEKREAEEQAKRDSFVRAMNALVKYTSSYRQSGELKDYDEIQASKLAWKALRTAQSDPRLSLFLGTRHRENVVSAVFQGVFDLAFRERRITTTNVKFLSGPKGSGKTTLVWEAAKAAVDVIPRSRVADVVVVKLDGSALQSVFAARHATAAFVPHPVACVQFALWQAGLLRDDQLERKMESNPWDPDCWADVFEWKTRPAARTPARKVRVFLIVDEFQELFKYVPLGHRFRTQLTALMNGLEDFETFLMGSPTVGRQVLLNPKAMQDDPRIKDYPGLVGQVDSVNITKISQPARLNRFSGDEAVHFLLSCLPELKESTLSDIPRIVNELRGELHAEPPAIAAQLVQLRKCQAWKHLTSVLDELRPSARRLVEAFDHTERSDAQWDPISTMEQAEVAAFAYAVEQPVAKLIVTGFATIPVGAAPQTVSWALGASKLPLLNTDFKKLAEQKDLGKAAKIEADALVDQGVLRQDERGMFGLSSSVMRLLSLRLLDEMGSCGLHPRQILAMLDATGASGEAMELLAAEGICEVGPGAFLRHCMSSQPHLLTFAAADDASSPIFGWLKDLESVTATASGQGARPVSEPSVDSALGPSEAAKSIAVQLLPPLKLEASESGQALPMDKFFKEMPDKFGADAVAVLELDALDGSKTRHVIRVQVKVSSDKGEPPTLYPGQVAAILRQMNDSFRDDGSCEPKSSLLKSVLTSQTEGLACIVVWNCLVTCKKTGVARDSSNWLKALRTASEDEWQPPAADALSSAAHAVRATSLSAKAGQNLAGGLHPFKSKANGVPVYVVPIVADHEVMLDTWPARVKQFASTTGIKNYSEPKP</sequence>
<evidence type="ECO:0000313" key="3">
    <source>
        <dbReference type="Proteomes" id="UP000325113"/>
    </source>
</evidence>
<protein>
    <submittedName>
        <fullName evidence="2">Uncharacterized protein</fullName>
    </submittedName>
</protein>
<feature type="region of interest" description="Disordered" evidence="1">
    <location>
        <begin position="15"/>
        <end position="68"/>
    </location>
</feature>
<name>A0A5A8BY76_CAFRO</name>
<proteinExistence type="predicted"/>
<dbReference type="AlphaFoldDB" id="A0A5A8BY76"/>
<dbReference type="Proteomes" id="UP000325113">
    <property type="component" value="Unassembled WGS sequence"/>
</dbReference>
<evidence type="ECO:0000256" key="1">
    <source>
        <dbReference type="SAM" id="MobiDB-lite"/>
    </source>
</evidence>
<organism evidence="2 3">
    <name type="scientific">Cafeteria roenbergensis</name>
    <name type="common">Marine flagellate</name>
    <dbReference type="NCBI Taxonomy" id="33653"/>
    <lineage>
        <taxon>Eukaryota</taxon>
        <taxon>Sar</taxon>
        <taxon>Stramenopiles</taxon>
        <taxon>Bigyra</taxon>
        <taxon>Opalozoa</taxon>
        <taxon>Bicosoecida</taxon>
        <taxon>Cafeteriaceae</taxon>
        <taxon>Cafeteria</taxon>
    </lineage>
</organism>
<evidence type="ECO:0000313" key="2">
    <source>
        <dbReference type="EMBL" id="KAA0145636.1"/>
    </source>
</evidence>
<comment type="caution">
    <text evidence="2">The sequence shown here is derived from an EMBL/GenBank/DDBJ whole genome shotgun (WGS) entry which is preliminary data.</text>
</comment>
<dbReference type="SUPFAM" id="SSF52540">
    <property type="entry name" value="P-loop containing nucleoside triphosphate hydrolases"/>
    <property type="match status" value="1"/>
</dbReference>
<dbReference type="EMBL" id="VLTM01000246">
    <property type="protein sequence ID" value="KAA0145636.1"/>
    <property type="molecule type" value="Genomic_DNA"/>
</dbReference>
<gene>
    <name evidence="2" type="ORF">FNF31_08003</name>
</gene>